<keyword evidence="2" id="KW-1185">Reference proteome</keyword>
<protein>
    <submittedName>
        <fullName evidence="1">Uncharacterized protein</fullName>
    </submittedName>
</protein>
<dbReference type="EMBL" id="FLUV01001746">
    <property type="protein sequence ID" value="SBW24435.1"/>
    <property type="molecule type" value="Genomic_DNA"/>
</dbReference>
<dbReference type="AlphaFoldDB" id="A0A1C3P3P1"/>
<accession>A0A1C3P3P1</accession>
<dbReference type="Proteomes" id="UP000199013">
    <property type="component" value="Unassembled WGS sequence"/>
</dbReference>
<reference evidence="2" key="1">
    <citation type="submission" date="2016-02" db="EMBL/GenBank/DDBJ databases">
        <authorList>
            <person name="Wibberg D."/>
        </authorList>
    </citation>
    <scope>NUCLEOTIDE SEQUENCE [LARGE SCALE GENOMIC DNA]</scope>
</reference>
<evidence type="ECO:0000313" key="2">
    <source>
        <dbReference type="Proteomes" id="UP000199013"/>
    </source>
</evidence>
<name>A0A1C3P3P1_9ACTN</name>
<evidence type="ECO:0000313" key="1">
    <source>
        <dbReference type="EMBL" id="SBW24435.1"/>
    </source>
</evidence>
<gene>
    <name evidence="1" type="ORF">FDG2_4154</name>
</gene>
<sequence>MDPLRAFRTVDDAAAVAADRVAGGVRLQEIWRHAVVQMLDDYTSVLRHQGLEAAQAMWVDRPRLSGDRRVDAAFAALGEYLARRDGWHTPGWVQDPALEAVPWWFVTALKGLHPRALVESPLSFRKRGVFITSGALQRA</sequence>
<organism evidence="1 2">
    <name type="scientific">Candidatus Protofrankia californiensis</name>
    <dbReference type="NCBI Taxonomy" id="1839754"/>
    <lineage>
        <taxon>Bacteria</taxon>
        <taxon>Bacillati</taxon>
        <taxon>Actinomycetota</taxon>
        <taxon>Actinomycetes</taxon>
        <taxon>Frankiales</taxon>
        <taxon>Frankiaceae</taxon>
        <taxon>Protofrankia</taxon>
    </lineage>
</organism>
<proteinExistence type="predicted"/>